<dbReference type="OrthoDB" id="5524362at2"/>
<reference evidence="2 3" key="1">
    <citation type="submission" date="2006-04" db="EMBL/GenBank/DDBJ databases">
        <authorList>
            <person name="Nierman W.C."/>
        </authorList>
    </citation>
    <scope>NUCLEOTIDE SEQUENCE [LARGE SCALE GENOMIC DNA]</scope>
    <source>
        <strain evidence="2 3">DW4/3-1</strain>
    </source>
</reference>
<dbReference type="InterPro" id="IPR050266">
    <property type="entry name" value="AB_hydrolase_sf"/>
</dbReference>
<evidence type="ECO:0000259" key="1">
    <source>
        <dbReference type="Pfam" id="PF12697"/>
    </source>
</evidence>
<feature type="domain" description="AB hydrolase-1" evidence="1">
    <location>
        <begin position="105"/>
        <end position="369"/>
    </location>
</feature>
<dbReference type="Gene3D" id="3.40.50.1820">
    <property type="entry name" value="alpha/beta hydrolase"/>
    <property type="match status" value="1"/>
</dbReference>
<dbReference type="InterPro" id="IPR000073">
    <property type="entry name" value="AB_hydrolase_1"/>
</dbReference>
<dbReference type="EMBL" id="AAMD01000042">
    <property type="protein sequence ID" value="EAU67038.1"/>
    <property type="molecule type" value="Genomic_DNA"/>
</dbReference>
<accession>Q093X4</accession>
<evidence type="ECO:0000313" key="3">
    <source>
        <dbReference type="Proteomes" id="UP000032702"/>
    </source>
</evidence>
<proteinExistence type="predicted"/>
<keyword evidence="2" id="KW-0378">Hydrolase</keyword>
<dbReference type="PANTHER" id="PTHR43798">
    <property type="entry name" value="MONOACYLGLYCEROL LIPASE"/>
    <property type="match status" value="1"/>
</dbReference>
<dbReference type="Pfam" id="PF12697">
    <property type="entry name" value="Abhydrolase_6"/>
    <property type="match status" value="1"/>
</dbReference>
<dbReference type="Proteomes" id="UP000032702">
    <property type="component" value="Unassembled WGS sequence"/>
</dbReference>
<dbReference type="InterPro" id="IPR029058">
    <property type="entry name" value="AB_hydrolase_fold"/>
</dbReference>
<organism evidence="2 3">
    <name type="scientific">Stigmatella aurantiaca (strain DW4/3-1)</name>
    <dbReference type="NCBI Taxonomy" id="378806"/>
    <lineage>
        <taxon>Bacteria</taxon>
        <taxon>Pseudomonadati</taxon>
        <taxon>Myxococcota</taxon>
        <taxon>Myxococcia</taxon>
        <taxon>Myxococcales</taxon>
        <taxon>Cystobacterineae</taxon>
        <taxon>Archangiaceae</taxon>
        <taxon>Stigmatella</taxon>
    </lineage>
</organism>
<comment type="caution">
    <text evidence="2">The sequence shown here is derived from an EMBL/GenBank/DDBJ whole genome shotgun (WGS) entry which is preliminary data.</text>
</comment>
<dbReference type="GO" id="GO:0016020">
    <property type="term" value="C:membrane"/>
    <property type="evidence" value="ECO:0007669"/>
    <property type="project" value="TreeGrafter"/>
</dbReference>
<name>Q093X4_STIAD</name>
<dbReference type="PANTHER" id="PTHR43798:SF33">
    <property type="entry name" value="HYDROLASE, PUTATIVE (AFU_ORTHOLOGUE AFUA_2G14860)-RELATED"/>
    <property type="match status" value="1"/>
</dbReference>
<dbReference type="SUPFAM" id="SSF53474">
    <property type="entry name" value="alpha/beta-Hydrolases"/>
    <property type="match status" value="1"/>
</dbReference>
<evidence type="ECO:0000313" key="2">
    <source>
        <dbReference type="EMBL" id="EAU67038.1"/>
    </source>
</evidence>
<protein>
    <submittedName>
        <fullName evidence="2">Hydrolase, alpha/beta fold family protein</fullName>
    </submittedName>
</protein>
<dbReference type="GO" id="GO:0016787">
    <property type="term" value="F:hydrolase activity"/>
    <property type="evidence" value="ECO:0007669"/>
    <property type="project" value="UniProtKB-KW"/>
</dbReference>
<gene>
    <name evidence="2" type="ORF">STIAU_3506</name>
</gene>
<sequence>MPYKSTTARRQSNACVTPATAVHPEEGEEGAVATFTQKRLAVWAVRLKVLGVLAAVSSVAEASQVQKVCHSGHLPVALWQGLPPSERVFAKLCLPAGETPSTVQLLVHGITYTHQYWDFPDPEGPSDRYSYVSAALNAGFATLAIDRIGSGDSSRPPGASVTLEANAYVVHQVVQALRTGWKTGPSSTVSFSKVILVGHSYGSFTAWYEASDYQDVDGVILSGVSHFVTMGSVMRVITPLVPAGLDPAFFGRGYYDPSYLTTRPQTRYSTFYFPGEVTRKVLERDEKTKSTVTLTEFAPFPLILTRPLDIRVPVLLFNGTEDRLFCGPSIQGADCSSAEALVATEGPRLGPQVPCIEGHVLQGAGHVLNTLGNAQEWFAVAQNWAVQRVGPDAGPAPGCGLWEAELLKQD</sequence>
<dbReference type="AlphaFoldDB" id="Q093X4"/>